<organism evidence="2">
    <name type="scientific">termite gut metagenome</name>
    <dbReference type="NCBI Taxonomy" id="433724"/>
    <lineage>
        <taxon>unclassified sequences</taxon>
        <taxon>metagenomes</taxon>
        <taxon>organismal metagenomes</taxon>
    </lineage>
</organism>
<proteinExistence type="predicted"/>
<evidence type="ECO:0000259" key="1">
    <source>
        <dbReference type="Pfam" id="PF16410"/>
    </source>
</evidence>
<name>A0A5J4T2T3_9ZZZZ</name>
<protein>
    <recommendedName>
        <fullName evidence="1">DUF5018 domain-containing protein</fullName>
    </recommendedName>
</protein>
<gene>
    <name evidence="2" type="ORF">EZS27_000885</name>
</gene>
<evidence type="ECO:0000313" key="2">
    <source>
        <dbReference type="EMBL" id="KAA6351760.1"/>
    </source>
</evidence>
<dbReference type="PROSITE" id="PS51257">
    <property type="entry name" value="PROKAR_LIPOPROTEIN"/>
    <property type="match status" value="1"/>
</dbReference>
<dbReference type="AlphaFoldDB" id="A0A5J4T2T3"/>
<reference evidence="2" key="1">
    <citation type="submission" date="2019-03" db="EMBL/GenBank/DDBJ databases">
        <title>Single cell metagenomics reveals metabolic interactions within the superorganism composed of flagellate Streblomastix strix and complex community of Bacteroidetes bacteria on its surface.</title>
        <authorList>
            <person name="Treitli S.C."/>
            <person name="Kolisko M."/>
            <person name="Husnik F."/>
            <person name="Keeling P."/>
            <person name="Hampl V."/>
        </authorList>
    </citation>
    <scope>NUCLEOTIDE SEQUENCE</scope>
    <source>
        <strain evidence="2">STM</strain>
    </source>
</reference>
<dbReference type="EMBL" id="SNRY01000009">
    <property type="protein sequence ID" value="KAA6351760.1"/>
    <property type="molecule type" value="Genomic_DNA"/>
</dbReference>
<dbReference type="InterPro" id="IPR032186">
    <property type="entry name" value="DUF5018"/>
</dbReference>
<feature type="domain" description="DUF5018" evidence="1">
    <location>
        <begin position="5"/>
        <end position="324"/>
    </location>
</feature>
<accession>A0A5J4T2T3</accession>
<comment type="caution">
    <text evidence="2">The sequence shown here is derived from an EMBL/GenBank/DDBJ whole genome shotgun (WGS) entry which is preliminary data.</text>
</comment>
<dbReference type="Pfam" id="PF16410">
    <property type="entry name" value="DUF5018"/>
    <property type="match status" value="1"/>
</dbReference>
<sequence length="619" mass="66000">MKINYLLLVLLASMIAITSCQDPDDLIKTDSENALSIKGSLVSNATINYDAIIDDANGIVTVQVPYYISDTEKIQGDLTQMKLQAALPVGSQFQPSISGIHDLVAGIQSTLVNEDGTRTTYTIKAVYVKSPLAKVTKAELTDYERATIRIVEPETEGGTGKIIVYKTSSAIDVALKSATLAISPWATIESSAMNPTTGIIDLSGQPAITITAQNGTDKTIYQASVELPDLLAQGVGYTASLFGFQIYTDDAHGFEAGANRTMAVIGDYLIISNSSDYTKMIVMNRYNGKVLEVKVNTTGIDAGRSIHAITSDDTGHLVAMAYTSTLDNAVTNPSVRAWVWDKGIESAPKSIVYADINGSTFASAPMGINSVTKLDLGRTICVKGDLTSGDAIIATSSKSVPRPVFLMFKNGTMQGKAYIEWSGGQVSMWNATKIIPITNTSPLGYIWATANFRQGVHYTPVGTGGTRAIEFSLPASHWWAGSGPAAYDKNVRGIDYIEFNGTYLLGVQNGWTSNTVWYHRLYVSNITSSPGASSMANGFIFDSREGNSSGTGQIPGTGYAVTGMTSSASFVSGKQVLGQNADETGDVVFGASPDGNAVQIYMLTTDQGLFAYEITKFDL</sequence>